<dbReference type="EMBL" id="PSNW01000005">
    <property type="protein sequence ID" value="PPE73775.1"/>
    <property type="molecule type" value="Genomic_DNA"/>
</dbReference>
<comment type="caution">
    <text evidence="4">The sequence shown here is derived from an EMBL/GenBank/DDBJ whole genome shotgun (WGS) entry which is preliminary data.</text>
</comment>
<feature type="transmembrane region" description="Helical" evidence="2">
    <location>
        <begin position="155"/>
        <end position="177"/>
    </location>
</feature>
<name>A0A2S5TFM4_9GAMM</name>
<protein>
    <recommendedName>
        <fullName evidence="6">DUF4124 domain-containing protein</fullName>
    </recommendedName>
</protein>
<evidence type="ECO:0008006" key="6">
    <source>
        <dbReference type="Google" id="ProtNLM"/>
    </source>
</evidence>
<evidence type="ECO:0000256" key="2">
    <source>
        <dbReference type="SAM" id="Phobius"/>
    </source>
</evidence>
<keyword evidence="5" id="KW-1185">Reference proteome</keyword>
<dbReference type="PROSITE" id="PS51257">
    <property type="entry name" value="PROKAR_LIPOPROTEIN"/>
    <property type="match status" value="1"/>
</dbReference>
<dbReference type="RefSeq" id="WP_104230290.1">
    <property type="nucleotide sequence ID" value="NZ_PSNW01000005.1"/>
</dbReference>
<feature type="transmembrane region" description="Helical" evidence="2">
    <location>
        <begin position="184"/>
        <end position="201"/>
    </location>
</feature>
<feature type="chain" id="PRO_5015764324" description="DUF4124 domain-containing protein" evidence="3">
    <location>
        <begin position="28"/>
        <end position="345"/>
    </location>
</feature>
<evidence type="ECO:0000256" key="1">
    <source>
        <dbReference type="SAM" id="MobiDB-lite"/>
    </source>
</evidence>
<proteinExistence type="predicted"/>
<keyword evidence="3" id="KW-0732">Signal</keyword>
<keyword evidence="2" id="KW-0812">Transmembrane</keyword>
<sequence>MVKSWVTAGVLATLAACIGGYAEPAEAAFYKCRDAKGEIYFTDKGCAPRNPGAERPSAGDAPVVAPPPAAEPAAPPPAPAAEPPLPPSAPPAPQPPVAVPVSPQFQPARPSSYIEPLAPPGSGARGEAGALTGTERAAGAPAEPLRPRKVESVRWWAVGLGLFLLMVTHAWMIVIAFRAGSTAWGVALIVGSPVSNLAYLLTHFRKAGWPSLVGIAALASLAYVYVPPVDLIEMSDSYLTTRGSTDLGDRKPRIIFTRKETICLKSIIRWDGMLEDWWVGRNQQVSWAWYTDGQLQSDHQVKIDFDRTPFVLLGYMPGSELGRGKHRVELRINGELFDSRDFEVK</sequence>
<feature type="compositionally biased region" description="Pro residues" evidence="1">
    <location>
        <begin position="64"/>
        <end position="98"/>
    </location>
</feature>
<feature type="transmembrane region" description="Helical" evidence="2">
    <location>
        <begin position="207"/>
        <end position="226"/>
    </location>
</feature>
<accession>A0A2S5TFM4</accession>
<evidence type="ECO:0000313" key="4">
    <source>
        <dbReference type="EMBL" id="PPE73775.1"/>
    </source>
</evidence>
<feature type="signal peptide" evidence="3">
    <location>
        <begin position="1"/>
        <end position="27"/>
    </location>
</feature>
<organism evidence="4 5">
    <name type="scientific">Solimonas fluminis</name>
    <dbReference type="NCBI Taxonomy" id="2086571"/>
    <lineage>
        <taxon>Bacteria</taxon>
        <taxon>Pseudomonadati</taxon>
        <taxon>Pseudomonadota</taxon>
        <taxon>Gammaproteobacteria</taxon>
        <taxon>Nevskiales</taxon>
        <taxon>Nevskiaceae</taxon>
        <taxon>Solimonas</taxon>
    </lineage>
</organism>
<dbReference type="AlphaFoldDB" id="A0A2S5TFM4"/>
<reference evidence="4 5" key="1">
    <citation type="submission" date="2018-02" db="EMBL/GenBank/DDBJ databases">
        <title>Genome sequencing of Solimonas sp. HR-BB.</title>
        <authorList>
            <person name="Lee Y."/>
            <person name="Jeon C.O."/>
        </authorList>
    </citation>
    <scope>NUCLEOTIDE SEQUENCE [LARGE SCALE GENOMIC DNA]</scope>
    <source>
        <strain evidence="4 5">HR-BB</strain>
    </source>
</reference>
<gene>
    <name evidence="4" type="ORF">C3942_10200</name>
</gene>
<keyword evidence="2" id="KW-1133">Transmembrane helix</keyword>
<dbReference type="Proteomes" id="UP000238220">
    <property type="component" value="Unassembled WGS sequence"/>
</dbReference>
<evidence type="ECO:0000256" key="3">
    <source>
        <dbReference type="SAM" id="SignalP"/>
    </source>
</evidence>
<evidence type="ECO:0000313" key="5">
    <source>
        <dbReference type="Proteomes" id="UP000238220"/>
    </source>
</evidence>
<feature type="compositionally biased region" description="Low complexity" evidence="1">
    <location>
        <begin position="99"/>
        <end position="108"/>
    </location>
</feature>
<feature type="region of interest" description="Disordered" evidence="1">
    <location>
        <begin position="47"/>
        <end position="129"/>
    </location>
</feature>
<keyword evidence="2" id="KW-0472">Membrane</keyword>
<dbReference type="OrthoDB" id="9819865at2"/>